<dbReference type="HOGENOM" id="CLU_069417_0_0_1"/>
<evidence type="ECO:0000313" key="2">
    <source>
        <dbReference type="Proteomes" id="UP000053593"/>
    </source>
</evidence>
<organism evidence="1 2">
    <name type="scientific">Collybiopsis luxurians FD-317 M1</name>
    <dbReference type="NCBI Taxonomy" id="944289"/>
    <lineage>
        <taxon>Eukaryota</taxon>
        <taxon>Fungi</taxon>
        <taxon>Dikarya</taxon>
        <taxon>Basidiomycota</taxon>
        <taxon>Agaricomycotina</taxon>
        <taxon>Agaricomycetes</taxon>
        <taxon>Agaricomycetidae</taxon>
        <taxon>Agaricales</taxon>
        <taxon>Marasmiineae</taxon>
        <taxon>Omphalotaceae</taxon>
        <taxon>Collybiopsis</taxon>
        <taxon>Collybiopsis luxurians</taxon>
    </lineage>
</organism>
<proteinExistence type="predicted"/>
<protein>
    <submittedName>
        <fullName evidence="1">Uncharacterized protein</fullName>
    </submittedName>
</protein>
<dbReference type="AlphaFoldDB" id="A0A0D0AMY5"/>
<keyword evidence="2" id="KW-1185">Reference proteome</keyword>
<evidence type="ECO:0000313" key="1">
    <source>
        <dbReference type="EMBL" id="KIK51580.1"/>
    </source>
</evidence>
<accession>A0A0D0AMY5</accession>
<gene>
    <name evidence="1" type="ORF">GYMLUDRAFT_251958</name>
</gene>
<reference evidence="1 2" key="1">
    <citation type="submission" date="2014-04" db="EMBL/GenBank/DDBJ databases">
        <title>Evolutionary Origins and Diversification of the Mycorrhizal Mutualists.</title>
        <authorList>
            <consortium name="DOE Joint Genome Institute"/>
            <consortium name="Mycorrhizal Genomics Consortium"/>
            <person name="Kohler A."/>
            <person name="Kuo A."/>
            <person name="Nagy L.G."/>
            <person name="Floudas D."/>
            <person name="Copeland A."/>
            <person name="Barry K.W."/>
            <person name="Cichocki N."/>
            <person name="Veneault-Fourrey C."/>
            <person name="LaButti K."/>
            <person name="Lindquist E.A."/>
            <person name="Lipzen A."/>
            <person name="Lundell T."/>
            <person name="Morin E."/>
            <person name="Murat C."/>
            <person name="Riley R."/>
            <person name="Ohm R."/>
            <person name="Sun H."/>
            <person name="Tunlid A."/>
            <person name="Henrissat B."/>
            <person name="Grigoriev I.V."/>
            <person name="Hibbett D.S."/>
            <person name="Martin F."/>
        </authorList>
    </citation>
    <scope>NUCLEOTIDE SEQUENCE [LARGE SCALE GENOMIC DNA]</scope>
    <source>
        <strain evidence="1 2">FD-317 M1</strain>
    </source>
</reference>
<dbReference type="EMBL" id="KN834860">
    <property type="protein sequence ID" value="KIK51580.1"/>
    <property type="molecule type" value="Genomic_DNA"/>
</dbReference>
<name>A0A0D0AMY5_9AGAR</name>
<dbReference type="Proteomes" id="UP000053593">
    <property type="component" value="Unassembled WGS sequence"/>
</dbReference>
<dbReference type="OrthoDB" id="2624269at2759"/>
<sequence length="344" mass="37406">MKFRQYIAHLSDPGINIGPPLQNVQPGTSSVQPGNAPPVQYYILPILDETGKQVVFRQVARNLHAAPSIVPIQSLHHTPAAAELKQQKLKKSWRELSSFDLSNPAKLTSFVPLDPQPLSGTSLGAGAIATSILNMEGGEWDSWANGCFWDDVTHEEFTQTKNLGVHWATKNSSFRNGKGSVHSSTVDGAKVTAKKCLGVIACSNESCGAIFCPRVSPENLAKQQARLEYHPCESRSYLIRYGQIGNDISTLRYQYINGPPHSHSRIPDIAHTTAAEDKRFKAAYESCPKATPTQIMAGAPAPNGYGPGVAELGHEFHNQDYTGYLFGLIHGSVLHCNGLLQLPT</sequence>